<dbReference type="Gene3D" id="3.40.250.10">
    <property type="entry name" value="Rhodanese-like domain"/>
    <property type="match status" value="1"/>
</dbReference>
<organism evidence="2 3">
    <name type="scientific">Paenibacillus phyllosphaerae</name>
    <dbReference type="NCBI Taxonomy" id="274593"/>
    <lineage>
        <taxon>Bacteria</taxon>
        <taxon>Bacillati</taxon>
        <taxon>Bacillota</taxon>
        <taxon>Bacilli</taxon>
        <taxon>Bacillales</taxon>
        <taxon>Paenibacillaceae</taxon>
        <taxon>Paenibacillus</taxon>
    </lineage>
</organism>
<dbReference type="PANTHER" id="PTHR43031:SF17">
    <property type="entry name" value="SULFURTRANSFERASE YTWF-RELATED"/>
    <property type="match status" value="1"/>
</dbReference>
<protein>
    <submittedName>
        <fullName evidence="2">Rhodanese-related sulfurtransferase</fullName>
    </submittedName>
</protein>
<dbReference type="PANTHER" id="PTHR43031">
    <property type="entry name" value="FAD-DEPENDENT OXIDOREDUCTASE"/>
    <property type="match status" value="1"/>
</dbReference>
<feature type="domain" description="Rhodanese" evidence="1">
    <location>
        <begin position="16"/>
        <end position="101"/>
    </location>
</feature>
<evidence type="ECO:0000313" key="2">
    <source>
        <dbReference type="EMBL" id="MBB3109482.1"/>
    </source>
</evidence>
<dbReference type="RefSeq" id="WP_246427487.1">
    <property type="nucleotide sequence ID" value="NZ_JACHXK010000002.1"/>
</dbReference>
<dbReference type="PROSITE" id="PS50206">
    <property type="entry name" value="RHODANESE_3"/>
    <property type="match status" value="1"/>
</dbReference>
<gene>
    <name evidence="2" type="ORF">FHS18_001534</name>
</gene>
<dbReference type="SUPFAM" id="SSF52821">
    <property type="entry name" value="Rhodanese/Cell cycle control phosphatase"/>
    <property type="match status" value="1"/>
</dbReference>
<dbReference type="Proteomes" id="UP000570361">
    <property type="component" value="Unassembled WGS sequence"/>
</dbReference>
<dbReference type="Pfam" id="PF00581">
    <property type="entry name" value="Rhodanese"/>
    <property type="match status" value="1"/>
</dbReference>
<comment type="caution">
    <text evidence="2">The sequence shown here is derived from an EMBL/GenBank/DDBJ whole genome shotgun (WGS) entry which is preliminary data.</text>
</comment>
<dbReference type="AlphaFoldDB" id="A0A7W5FLX8"/>
<reference evidence="2 3" key="1">
    <citation type="submission" date="2020-08" db="EMBL/GenBank/DDBJ databases">
        <title>Genomic Encyclopedia of Type Strains, Phase III (KMG-III): the genomes of soil and plant-associated and newly described type strains.</title>
        <authorList>
            <person name="Whitman W."/>
        </authorList>
    </citation>
    <scope>NUCLEOTIDE SEQUENCE [LARGE SCALE GENOMIC DNA]</scope>
    <source>
        <strain evidence="2 3">CECT 5862</strain>
    </source>
</reference>
<name>A0A7W5FLX8_9BACL</name>
<dbReference type="SMART" id="SM00450">
    <property type="entry name" value="RHOD"/>
    <property type="match status" value="1"/>
</dbReference>
<accession>A0A7W5FLX8</accession>
<dbReference type="InterPro" id="IPR036873">
    <property type="entry name" value="Rhodanese-like_dom_sf"/>
</dbReference>
<evidence type="ECO:0000259" key="1">
    <source>
        <dbReference type="PROSITE" id="PS50206"/>
    </source>
</evidence>
<keyword evidence="3" id="KW-1185">Reference proteome</keyword>
<dbReference type="InterPro" id="IPR050229">
    <property type="entry name" value="GlpE_sulfurtransferase"/>
</dbReference>
<evidence type="ECO:0000313" key="3">
    <source>
        <dbReference type="Proteomes" id="UP000570361"/>
    </source>
</evidence>
<dbReference type="GO" id="GO:0016740">
    <property type="term" value="F:transferase activity"/>
    <property type="evidence" value="ECO:0007669"/>
    <property type="project" value="UniProtKB-KW"/>
</dbReference>
<dbReference type="InterPro" id="IPR001763">
    <property type="entry name" value="Rhodanese-like_dom"/>
</dbReference>
<sequence>MSQEITTTELAKLLEEGQPINLIDVREIDEWQSGHIAQAKLIPLSEFTDRMHEIDTDNSPIYVICRSGGRSGKVCDYLAPQGYKVVNVQGGMLSWAGDVVTGD</sequence>
<proteinExistence type="predicted"/>
<keyword evidence="2" id="KW-0808">Transferase</keyword>
<dbReference type="EMBL" id="JACHXK010000002">
    <property type="protein sequence ID" value="MBB3109482.1"/>
    <property type="molecule type" value="Genomic_DNA"/>
</dbReference>
<dbReference type="CDD" id="cd00158">
    <property type="entry name" value="RHOD"/>
    <property type="match status" value="1"/>
</dbReference>